<dbReference type="Proteomes" id="UP000176581">
    <property type="component" value="Unassembled WGS sequence"/>
</dbReference>
<sequence length="468" mass="54195">MTNENQTRKFFIYARKSTDTEDRQVRSIGDQISELQELARKENVEIVDTIVEKQTAKKPGRPMFADMLKRIEAGEAVGILAWHPDRLARNSVDGGQIIYMVDTGVIQELKFPTFWFDPTPQGKFMLSIAFGQSKYYVDNLSENIKRGHRQKLKQGLWPQMAPLGYLNNRETKQIYVDKEKAPLIKKTFEAYASGNYTLKNLRKIINGLGLLGRRGGLLSTSNFQYLLQNPFYYGVIRYNGELYEGKHEPIITKKLFDQVQEVMKRKSKPQKADKMKFFLYRGFFKCGECGFTITADKKIKPSGKEYIYYYCTKKNPLHDCSQNVFTREEKISSQIKTEIQKVSLSDDCADWMLAENEKDKSAEAQSSSFFAQKTKTDISKLDEKLEKLMTAYLESVLNVREYQEAKNKLVNQKQVLKDKLNAFEQKSNNRFELAARFINTVKQAEIIALQENPEQGRDFLKKIGSNFR</sequence>
<dbReference type="Gene3D" id="3.40.50.1390">
    <property type="entry name" value="Resolvase, N-terminal catalytic domain"/>
    <property type="match status" value="1"/>
</dbReference>
<accession>A0A1F8FKF8</accession>
<proteinExistence type="predicted"/>
<dbReference type="PROSITE" id="PS51737">
    <property type="entry name" value="RECOMBINASE_DNA_BIND"/>
    <property type="match status" value="1"/>
</dbReference>
<keyword evidence="1" id="KW-0175">Coiled coil</keyword>
<dbReference type="Gene3D" id="3.90.1750.20">
    <property type="entry name" value="Putative Large Serine Recombinase, Chain B, Domain 2"/>
    <property type="match status" value="1"/>
</dbReference>
<dbReference type="SMART" id="SM00857">
    <property type="entry name" value="Resolvase"/>
    <property type="match status" value="1"/>
</dbReference>
<dbReference type="InterPro" id="IPR006119">
    <property type="entry name" value="Resolv_N"/>
</dbReference>
<dbReference type="PANTHER" id="PTHR30461">
    <property type="entry name" value="DNA-INVERTASE FROM LAMBDOID PROPHAGE"/>
    <property type="match status" value="1"/>
</dbReference>
<feature type="domain" description="Recombinase" evidence="3">
    <location>
        <begin position="162"/>
        <end position="269"/>
    </location>
</feature>
<dbReference type="AlphaFoldDB" id="A0A1F8FKF8"/>
<evidence type="ECO:0000313" key="5">
    <source>
        <dbReference type="Proteomes" id="UP000176581"/>
    </source>
</evidence>
<comment type="caution">
    <text evidence="4">The sequence shown here is derived from an EMBL/GenBank/DDBJ whole genome shotgun (WGS) entry which is preliminary data.</text>
</comment>
<dbReference type="GO" id="GO:0003677">
    <property type="term" value="F:DNA binding"/>
    <property type="evidence" value="ECO:0007669"/>
    <property type="project" value="InterPro"/>
</dbReference>
<dbReference type="Pfam" id="PF13408">
    <property type="entry name" value="Zn_ribbon_recom"/>
    <property type="match status" value="1"/>
</dbReference>
<evidence type="ECO:0008006" key="6">
    <source>
        <dbReference type="Google" id="ProtNLM"/>
    </source>
</evidence>
<protein>
    <recommendedName>
        <fullName evidence="6">Recombinase domain-containing protein</fullName>
    </recommendedName>
</protein>
<dbReference type="CDD" id="cd00338">
    <property type="entry name" value="Ser_Recombinase"/>
    <property type="match status" value="1"/>
</dbReference>
<dbReference type="PANTHER" id="PTHR30461:SF23">
    <property type="entry name" value="DNA RECOMBINASE-RELATED"/>
    <property type="match status" value="1"/>
</dbReference>
<dbReference type="PROSITE" id="PS51736">
    <property type="entry name" value="RECOMBINASES_3"/>
    <property type="match status" value="1"/>
</dbReference>
<dbReference type="SUPFAM" id="SSF53041">
    <property type="entry name" value="Resolvase-like"/>
    <property type="match status" value="1"/>
</dbReference>
<organism evidence="4 5">
    <name type="scientific">Candidatus Yanofskybacteria bacterium RIFCSPHIGHO2_02_FULL_43_22</name>
    <dbReference type="NCBI Taxonomy" id="1802681"/>
    <lineage>
        <taxon>Bacteria</taxon>
        <taxon>Candidatus Yanofskyibacteriota</taxon>
    </lineage>
</organism>
<dbReference type="InterPro" id="IPR011109">
    <property type="entry name" value="DNA_bind_recombinase_dom"/>
</dbReference>
<dbReference type="InterPro" id="IPR036162">
    <property type="entry name" value="Resolvase-like_N_sf"/>
</dbReference>
<feature type="domain" description="Resolvase/invertase-type recombinase catalytic" evidence="2">
    <location>
        <begin position="9"/>
        <end position="155"/>
    </location>
</feature>
<name>A0A1F8FKF8_9BACT</name>
<dbReference type="EMBL" id="MGJV01000040">
    <property type="protein sequence ID" value="OGN13573.1"/>
    <property type="molecule type" value="Genomic_DNA"/>
</dbReference>
<evidence type="ECO:0000256" key="1">
    <source>
        <dbReference type="SAM" id="Coils"/>
    </source>
</evidence>
<feature type="coiled-coil region" evidence="1">
    <location>
        <begin position="371"/>
        <end position="426"/>
    </location>
</feature>
<dbReference type="InterPro" id="IPR038109">
    <property type="entry name" value="DNA_bind_recomb_sf"/>
</dbReference>
<dbReference type="GO" id="GO:0000150">
    <property type="term" value="F:DNA strand exchange activity"/>
    <property type="evidence" value="ECO:0007669"/>
    <property type="project" value="InterPro"/>
</dbReference>
<reference evidence="4 5" key="1">
    <citation type="journal article" date="2016" name="Nat. Commun.">
        <title>Thousands of microbial genomes shed light on interconnected biogeochemical processes in an aquifer system.</title>
        <authorList>
            <person name="Anantharaman K."/>
            <person name="Brown C.T."/>
            <person name="Hug L.A."/>
            <person name="Sharon I."/>
            <person name="Castelle C.J."/>
            <person name="Probst A.J."/>
            <person name="Thomas B.C."/>
            <person name="Singh A."/>
            <person name="Wilkins M.J."/>
            <person name="Karaoz U."/>
            <person name="Brodie E.L."/>
            <person name="Williams K.H."/>
            <person name="Hubbard S.S."/>
            <person name="Banfield J.F."/>
        </authorList>
    </citation>
    <scope>NUCLEOTIDE SEQUENCE [LARGE SCALE GENOMIC DNA]</scope>
</reference>
<evidence type="ECO:0000259" key="2">
    <source>
        <dbReference type="PROSITE" id="PS51736"/>
    </source>
</evidence>
<dbReference type="Pfam" id="PF07508">
    <property type="entry name" value="Recombinase"/>
    <property type="match status" value="1"/>
</dbReference>
<gene>
    <name evidence="4" type="ORF">A3J47_02870</name>
</gene>
<dbReference type="Pfam" id="PF00239">
    <property type="entry name" value="Resolvase"/>
    <property type="match status" value="1"/>
</dbReference>
<dbReference type="InterPro" id="IPR050639">
    <property type="entry name" value="SSR_resolvase"/>
</dbReference>
<evidence type="ECO:0000313" key="4">
    <source>
        <dbReference type="EMBL" id="OGN13573.1"/>
    </source>
</evidence>
<feature type="non-terminal residue" evidence="4">
    <location>
        <position position="468"/>
    </location>
</feature>
<evidence type="ECO:0000259" key="3">
    <source>
        <dbReference type="PROSITE" id="PS51737"/>
    </source>
</evidence>
<dbReference type="InterPro" id="IPR025827">
    <property type="entry name" value="Zn_ribbon_recom_dom"/>
</dbReference>